<comment type="caution">
    <text evidence="10">The sequence shown here is derived from an EMBL/GenBank/DDBJ whole genome shotgun (WGS) entry which is preliminary data.</text>
</comment>
<keyword evidence="6" id="KW-0378">Hydrolase</keyword>
<evidence type="ECO:0000256" key="2">
    <source>
        <dbReference type="ARBA" id="ARBA00004123"/>
    </source>
</evidence>
<dbReference type="AlphaFoldDB" id="A0AA47NBL2"/>
<name>A0AA47NBL2_MERPO</name>
<evidence type="ECO:0000256" key="5">
    <source>
        <dbReference type="ARBA" id="ARBA00022723"/>
    </source>
</evidence>
<evidence type="ECO:0000256" key="8">
    <source>
        <dbReference type="SAM" id="MobiDB-lite"/>
    </source>
</evidence>
<keyword evidence="4" id="KW-0540">Nuclease</keyword>
<dbReference type="Proteomes" id="UP001174136">
    <property type="component" value="Unassembled WGS sequence"/>
</dbReference>
<keyword evidence="5" id="KW-0479">Metal-binding</keyword>
<feature type="domain" description="DDE Tnp4" evidence="9">
    <location>
        <begin position="178"/>
        <end position="332"/>
    </location>
</feature>
<comment type="cofactor">
    <cofactor evidence="1">
        <name>a divalent metal cation</name>
        <dbReference type="ChEBI" id="CHEBI:60240"/>
    </cofactor>
</comment>
<protein>
    <submittedName>
        <fullName evidence="10">Nuclease HARBI1</fullName>
    </submittedName>
</protein>
<dbReference type="GO" id="GO:0005634">
    <property type="term" value="C:nucleus"/>
    <property type="evidence" value="ECO:0007669"/>
    <property type="project" value="UniProtKB-SubCell"/>
</dbReference>
<dbReference type="GO" id="GO:0004518">
    <property type="term" value="F:nuclease activity"/>
    <property type="evidence" value="ECO:0007669"/>
    <property type="project" value="UniProtKB-KW"/>
</dbReference>
<dbReference type="PANTHER" id="PTHR22930">
    <property type="match status" value="1"/>
</dbReference>
<evidence type="ECO:0000256" key="3">
    <source>
        <dbReference type="ARBA" id="ARBA00006958"/>
    </source>
</evidence>
<evidence type="ECO:0000256" key="4">
    <source>
        <dbReference type="ARBA" id="ARBA00022722"/>
    </source>
</evidence>
<dbReference type="GO" id="GO:0046872">
    <property type="term" value="F:metal ion binding"/>
    <property type="evidence" value="ECO:0007669"/>
    <property type="project" value="UniProtKB-KW"/>
</dbReference>
<sequence>MDAINLIVIYVLWCELEEDAERDHRRRREQRRRWRYCRHLCNTNGEARHYCQINVTVPVLKRFFYGDTRPDFRLGREAIQVLLGALQTERQHGWGPTLETLVFLFWIATGSAYRVVARVFGMPITSIHRMVHRIAEEVVAVREKCIRLPQTEEELLAMGEGFARLAGYPAFIKAAGAMDGSHIRIKSPGGPDGQDYVNRKLFPSMVLQAVCDHQGRFIDTYMGFPGSVHDSRILRNSFIYLSGNYPPPGYFILGDGGYPCLSEPMALITPYKRPLTSMAEQRFNTHHSRGRSIVERAFGMMKTRFRCIILEALEVHSEFVPKVVTACAVLHNICIGVGDEVVVEDVAMGDDPPPERECGAESRSGAPWRAALTNSITPLQVAPQDHDYFALLLIGYPTQARREPTGTDGNRRARRRPEDQLRLQKFYCQTADPERTHVGSLDAYAPFTEDGSAHCQTADPERTQTHVMSHSFRHRPEDQLRLRKFYCQTVDPERTHVGSLDADAPFTEDGSAHL</sequence>
<keyword evidence="11" id="KW-1185">Reference proteome</keyword>
<evidence type="ECO:0000313" key="11">
    <source>
        <dbReference type="Proteomes" id="UP001174136"/>
    </source>
</evidence>
<dbReference type="InterPro" id="IPR027806">
    <property type="entry name" value="HARBI1_dom"/>
</dbReference>
<gene>
    <name evidence="10" type="primary">Harbi1_5</name>
    <name evidence="10" type="ORF">N1851_001423</name>
</gene>
<reference evidence="10" key="1">
    <citation type="journal article" date="2023" name="Front. Mar. Sci.">
        <title>A new Merluccius polli reference genome to investigate the effects of global change in West African waters.</title>
        <authorList>
            <person name="Mateo J.L."/>
            <person name="Blanco-Fernandez C."/>
            <person name="Garcia-Vazquez E."/>
            <person name="Machado-Schiaffino G."/>
        </authorList>
    </citation>
    <scope>NUCLEOTIDE SEQUENCE</scope>
    <source>
        <strain evidence="10">C29</strain>
        <tissue evidence="10">Fin</tissue>
    </source>
</reference>
<accession>A0AA47NBL2</accession>
<comment type="subcellular location">
    <subcellularLocation>
        <location evidence="2">Nucleus</location>
    </subcellularLocation>
</comment>
<dbReference type="Pfam" id="PF13359">
    <property type="entry name" value="DDE_Tnp_4"/>
    <property type="match status" value="1"/>
</dbReference>
<evidence type="ECO:0000313" key="10">
    <source>
        <dbReference type="EMBL" id="KAK0156028.1"/>
    </source>
</evidence>
<dbReference type="EMBL" id="JAOPHQ010000042">
    <property type="protein sequence ID" value="KAK0156028.1"/>
    <property type="molecule type" value="Genomic_DNA"/>
</dbReference>
<evidence type="ECO:0000256" key="6">
    <source>
        <dbReference type="ARBA" id="ARBA00022801"/>
    </source>
</evidence>
<proteinExistence type="inferred from homology"/>
<dbReference type="InterPro" id="IPR045249">
    <property type="entry name" value="HARBI1-like"/>
</dbReference>
<evidence type="ECO:0000256" key="1">
    <source>
        <dbReference type="ARBA" id="ARBA00001968"/>
    </source>
</evidence>
<evidence type="ECO:0000256" key="7">
    <source>
        <dbReference type="ARBA" id="ARBA00023242"/>
    </source>
</evidence>
<evidence type="ECO:0000259" key="9">
    <source>
        <dbReference type="Pfam" id="PF13359"/>
    </source>
</evidence>
<dbReference type="GO" id="GO:0016787">
    <property type="term" value="F:hydrolase activity"/>
    <property type="evidence" value="ECO:0007669"/>
    <property type="project" value="UniProtKB-KW"/>
</dbReference>
<comment type="similarity">
    <text evidence="3">Belongs to the HARBI1 family.</text>
</comment>
<dbReference type="PANTHER" id="PTHR22930:SF206">
    <property type="entry name" value="NUCLEASE HARBI1"/>
    <property type="match status" value="1"/>
</dbReference>
<organism evidence="10 11">
    <name type="scientific">Merluccius polli</name>
    <name type="common">Benguela hake</name>
    <name type="synonym">Merluccius cadenati</name>
    <dbReference type="NCBI Taxonomy" id="89951"/>
    <lineage>
        <taxon>Eukaryota</taxon>
        <taxon>Metazoa</taxon>
        <taxon>Chordata</taxon>
        <taxon>Craniata</taxon>
        <taxon>Vertebrata</taxon>
        <taxon>Euteleostomi</taxon>
        <taxon>Actinopterygii</taxon>
        <taxon>Neopterygii</taxon>
        <taxon>Teleostei</taxon>
        <taxon>Neoteleostei</taxon>
        <taxon>Acanthomorphata</taxon>
        <taxon>Zeiogadaria</taxon>
        <taxon>Gadariae</taxon>
        <taxon>Gadiformes</taxon>
        <taxon>Gadoidei</taxon>
        <taxon>Merlucciidae</taxon>
        <taxon>Merluccius</taxon>
    </lineage>
</organism>
<keyword evidence="7" id="KW-0539">Nucleus</keyword>
<feature type="region of interest" description="Disordered" evidence="8">
    <location>
        <begin position="400"/>
        <end position="419"/>
    </location>
</feature>